<proteinExistence type="predicted"/>
<organism evidence="1 2">
    <name type="scientific">Marivivens donghaensis</name>
    <dbReference type="NCBI Taxonomy" id="1699413"/>
    <lineage>
        <taxon>Bacteria</taxon>
        <taxon>Pseudomonadati</taxon>
        <taxon>Pseudomonadota</taxon>
        <taxon>Alphaproteobacteria</taxon>
        <taxon>Rhodobacterales</taxon>
        <taxon>Paracoccaceae</taxon>
        <taxon>Marivivens group</taxon>
        <taxon>Marivivens</taxon>
    </lineage>
</organism>
<protein>
    <submittedName>
        <fullName evidence="1">Uncharacterized protein</fullName>
    </submittedName>
</protein>
<name>A0ABX0VYI7_9RHOB</name>
<reference evidence="1 2" key="1">
    <citation type="submission" date="2020-03" db="EMBL/GenBank/DDBJ databases">
        <title>Bacterial isolates of synthetic phycosphere.</title>
        <authorList>
            <person name="Fu H."/>
            <person name="Moran M.A."/>
        </authorList>
    </citation>
    <scope>NUCLEOTIDE SEQUENCE [LARGE SCALE GENOMIC DNA]</scope>
    <source>
        <strain evidence="1 2">HF1</strain>
    </source>
</reference>
<dbReference type="RefSeq" id="WP_167638553.1">
    <property type="nucleotide sequence ID" value="NZ_JAATOP010000008.1"/>
</dbReference>
<gene>
    <name evidence="1" type="ORF">HCZ30_12070</name>
</gene>
<keyword evidence="2" id="KW-1185">Reference proteome</keyword>
<evidence type="ECO:0000313" key="2">
    <source>
        <dbReference type="Proteomes" id="UP000709466"/>
    </source>
</evidence>
<comment type="caution">
    <text evidence="1">The sequence shown here is derived from an EMBL/GenBank/DDBJ whole genome shotgun (WGS) entry which is preliminary data.</text>
</comment>
<dbReference type="Proteomes" id="UP000709466">
    <property type="component" value="Unassembled WGS sequence"/>
</dbReference>
<evidence type="ECO:0000313" key="1">
    <source>
        <dbReference type="EMBL" id="NIY73162.1"/>
    </source>
</evidence>
<sequence length="105" mass="11665">MTNVVTHLHDIRFNPAESAFETSAVVDDNGTSYTYPIRLVAPIDASTNAVARAMIKRAERMHEMGTSDLRSTAPIEETPLSELHGQGFFHRLLGSFEHIFHKNAA</sequence>
<accession>A0ABX0VYI7</accession>
<dbReference type="EMBL" id="JAATOP010000008">
    <property type="protein sequence ID" value="NIY73162.1"/>
    <property type="molecule type" value="Genomic_DNA"/>
</dbReference>